<dbReference type="Proteomes" id="UP001165302">
    <property type="component" value="Unassembled WGS sequence"/>
</dbReference>
<gene>
    <name evidence="1" type="ORF">IPZ78_02720</name>
</gene>
<dbReference type="EMBL" id="JADEYP010000003">
    <property type="protein sequence ID" value="MCA5004064.1"/>
    <property type="molecule type" value="Genomic_DNA"/>
</dbReference>
<proteinExistence type="predicted"/>
<sequence length="119" mass="13618">MLDLLERFQSLATAGEKSSGKRFDFFVKPFPLGKSFMIIDSIQQQSVSVKVDTINSLTIIQENIINEYYTTFLSSRDKSLALGIGSERDRLRYFRNLKEKIVSIKNKDNCLNTRGDISN</sequence>
<evidence type="ECO:0000313" key="2">
    <source>
        <dbReference type="Proteomes" id="UP001165302"/>
    </source>
</evidence>
<dbReference type="RefSeq" id="WP_225551398.1">
    <property type="nucleotide sequence ID" value="NZ_JADEYP010000003.1"/>
</dbReference>
<name>A0ABS7Z5P0_9SPHI</name>
<evidence type="ECO:0000313" key="1">
    <source>
        <dbReference type="EMBL" id="MCA5004064.1"/>
    </source>
</evidence>
<accession>A0ABS7Z5P0</accession>
<reference evidence="1" key="1">
    <citation type="submission" date="2020-10" db="EMBL/GenBank/DDBJ databases">
        <authorList>
            <person name="Lu T."/>
            <person name="Wang Q."/>
            <person name="Han X."/>
        </authorList>
    </citation>
    <scope>NUCLEOTIDE SEQUENCE</scope>
    <source>
        <strain evidence="1">WQ 366</strain>
    </source>
</reference>
<comment type="caution">
    <text evidence="1">The sequence shown here is derived from an EMBL/GenBank/DDBJ whole genome shotgun (WGS) entry which is preliminary data.</text>
</comment>
<keyword evidence="2" id="KW-1185">Reference proteome</keyword>
<organism evidence="1 2">
    <name type="scientific">Sphingobacterium bovistauri</name>
    <dbReference type="NCBI Taxonomy" id="2781959"/>
    <lineage>
        <taxon>Bacteria</taxon>
        <taxon>Pseudomonadati</taxon>
        <taxon>Bacteroidota</taxon>
        <taxon>Sphingobacteriia</taxon>
        <taxon>Sphingobacteriales</taxon>
        <taxon>Sphingobacteriaceae</taxon>
        <taxon>Sphingobacterium</taxon>
    </lineage>
</organism>
<protein>
    <submittedName>
        <fullName evidence="1">Uncharacterized protein</fullName>
    </submittedName>
</protein>